<protein>
    <recommendedName>
        <fullName evidence="3">CdiI immunity protein domain-containing protein</fullName>
    </recommendedName>
</protein>
<evidence type="ECO:0000313" key="1">
    <source>
        <dbReference type="EMBL" id="MFC4329909.1"/>
    </source>
</evidence>
<accession>A0ABV8TGT9</accession>
<dbReference type="EMBL" id="JBHSDP010000018">
    <property type="protein sequence ID" value="MFC4329909.1"/>
    <property type="molecule type" value="Genomic_DNA"/>
</dbReference>
<dbReference type="Proteomes" id="UP001595824">
    <property type="component" value="Unassembled WGS sequence"/>
</dbReference>
<sequence>MQRFTDFEFGVPWVMGFFHADWTHSGDTPAEVVANHFAEEDDREVLAVRRDALTLLDGLAPEAVGALWSAGAEYLPGAAPADGTAWTRTVVALCDARLSAATEPAALSGADLEDGRDQEEAVVAEIAGLSFLAADVRDALTACARRGTPDLAFRILLRVLRGTPGAWLAPDRYARMEAIGTALRLGEFVVDAVQYLVDDEPPPDPPTERFTDGDFGMSGLMRAFAPDAGATAPVAVVRDLLAEASDPRAVLAVRRDAQALLDYLPGRTGEVLWCAGTGLGPGFFAADDPGRASGKAWLRTVVAECDTRLSGLDVPPLDGGDLVGGSARNGPATRELGEFAAVLDPETAQALTDCAWLYDPELALRLLLRTLVRTRTPLTAGQYELLADRATACLHGPRLLADVRRLVPEHAEG</sequence>
<evidence type="ECO:0000313" key="2">
    <source>
        <dbReference type="Proteomes" id="UP001595824"/>
    </source>
</evidence>
<gene>
    <name evidence="1" type="ORF">ACFPC0_19340</name>
</gene>
<comment type="caution">
    <text evidence="1">The sequence shown here is derived from an EMBL/GenBank/DDBJ whole genome shotgun (WGS) entry which is preliminary data.</text>
</comment>
<name>A0ABV8TGT9_9ACTN</name>
<proteinExistence type="predicted"/>
<keyword evidence="2" id="KW-1185">Reference proteome</keyword>
<organism evidence="1 2">
    <name type="scientific">Streptomyces andamanensis</name>
    <dbReference type="NCBI Taxonomy" id="1565035"/>
    <lineage>
        <taxon>Bacteria</taxon>
        <taxon>Bacillati</taxon>
        <taxon>Actinomycetota</taxon>
        <taxon>Actinomycetes</taxon>
        <taxon>Kitasatosporales</taxon>
        <taxon>Streptomycetaceae</taxon>
        <taxon>Streptomyces</taxon>
    </lineage>
</organism>
<dbReference type="RefSeq" id="WP_381740610.1">
    <property type="nucleotide sequence ID" value="NZ_JBHSDP010000018.1"/>
</dbReference>
<reference evidence="2" key="1">
    <citation type="journal article" date="2019" name="Int. J. Syst. Evol. Microbiol.">
        <title>The Global Catalogue of Microorganisms (GCM) 10K type strain sequencing project: providing services to taxonomists for standard genome sequencing and annotation.</title>
        <authorList>
            <consortium name="The Broad Institute Genomics Platform"/>
            <consortium name="The Broad Institute Genome Sequencing Center for Infectious Disease"/>
            <person name="Wu L."/>
            <person name="Ma J."/>
        </authorList>
    </citation>
    <scope>NUCLEOTIDE SEQUENCE [LARGE SCALE GENOMIC DNA]</scope>
    <source>
        <strain evidence="2">PCU 347</strain>
    </source>
</reference>
<evidence type="ECO:0008006" key="3">
    <source>
        <dbReference type="Google" id="ProtNLM"/>
    </source>
</evidence>